<dbReference type="Proteomes" id="UP000028713">
    <property type="component" value="Unassembled WGS sequence"/>
</dbReference>
<evidence type="ECO:0000313" key="2">
    <source>
        <dbReference type="Proteomes" id="UP000028713"/>
    </source>
</evidence>
<comment type="caution">
    <text evidence="1">The sequence shown here is derived from an EMBL/GenBank/DDBJ whole genome shotgun (WGS) entry which is preliminary data.</text>
</comment>
<dbReference type="AlphaFoldDB" id="A0A085Z478"/>
<dbReference type="eggNOG" id="ENOG50335MN">
    <property type="taxonomic scope" value="Bacteria"/>
</dbReference>
<reference evidence="1 2" key="1">
    <citation type="submission" date="2014-07" db="EMBL/GenBank/DDBJ databases">
        <title>Genome of Chryseobacterium formosense LMG 24722.</title>
        <authorList>
            <person name="Pipes S.E."/>
            <person name="Stropko S.J."/>
            <person name="Newman J.D."/>
        </authorList>
    </citation>
    <scope>NUCLEOTIDE SEQUENCE [LARGE SCALE GENOMIC DNA]</scope>
    <source>
        <strain evidence="1 2">LMG 24722</strain>
    </source>
</reference>
<proteinExistence type="predicted"/>
<gene>
    <name evidence="1" type="ORF">IX39_00755</name>
</gene>
<organism evidence="1 2">
    <name type="scientific">Chryseobacterium formosense</name>
    <dbReference type="NCBI Taxonomy" id="236814"/>
    <lineage>
        <taxon>Bacteria</taxon>
        <taxon>Pseudomonadati</taxon>
        <taxon>Bacteroidota</taxon>
        <taxon>Flavobacteriia</taxon>
        <taxon>Flavobacteriales</taxon>
        <taxon>Weeksellaceae</taxon>
        <taxon>Chryseobacterium group</taxon>
        <taxon>Chryseobacterium</taxon>
    </lineage>
</organism>
<evidence type="ECO:0000313" key="1">
    <source>
        <dbReference type="EMBL" id="KFE99241.1"/>
    </source>
</evidence>
<dbReference type="RefSeq" id="WP_034672513.1">
    <property type="nucleotide sequence ID" value="NZ_JPRP01000001.1"/>
</dbReference>
<protein>
    <submittedName>
        <fullName evidence="1">Uncharacterized protein</fullName>
    </submittedName>
</protein>
<sequence>MPLRSGLGLKSFIQIAIFKFRIYPILFKTFYSFCGISEQEIDEWFGYKSDVFSKTAKKDEEVDTNVYMYFGKNKVLEEDIFKGKNDETSQILRSVINNKGEKSYFGDIIVPKNKEEFYFYKYFKSKEIRAAKNEVKTKQIFLDKNKNLDVNRRKIIEDSITELKKINHFVLEKKYDCGDYILQPELRYKFKKLDVEIKDGYFCDIRVFVEDGEGNEHIFTNQIGISILFFSSFGTRKMMNYKSSVRKVSYDAYREYTDEKMKDLFISLSDVMSYNYKVGNHYIPHDIALELPTKPEENEKGNAVYQIKQETYLEKILELRAYTDFLTLFGDSQNGLAQVEGRAKFYLFPYPFRFFGSKKTLGQIEYFPAVSPSVNYSRFEKDSRYVQTKLDSTNTNYEVKNDIDLVEKRYLVMGLDLEILKWQNKNAPVSLSLYGLLNYNISEMNIHTVSDTITKSVKAMGFGGGLHLSTKRFNNFGFDYKAEFSWYDFQNFNTYQSEKIMLPPIIPIFRNEVEVFYHPNGSPNQAIFARLITYNYLGSSNNQAFYQFQFGYKFAIGNRTVSGKD</sequence>
<accession>A0A085Z478</accession>
<dbReference type="EMBL" id="JPRP01000001">
    <property type="protein sequence ID" value="KFE99241.1"/>
    <property type="molecule type" value="Genomic_DNA"/>
</dbReference>
<keyword evidence="2" id="KW-1185">Reference proteome</keyword>
<dbReference type="STRING" id="236814.IX39_00755"/>
<name>A0A085Z478_9FLAO</name>